<gene>
    <name evidence="2" type="ORF">B1A_02933</name>
</gene>
<feature type="domain" description="MutL C-terminal dimerisation" evidence="1">
    <location>
        <begin position="2"/>
        <end position="94"/>
    </location>
</feature>
<name>T1C640_9ZZZZ</name>
<evidence type="ECO:0000313" key="2">
    <source>
        <dbReference type="EMBL" id="EQD77492.1"/>
    </source>
</evidence>
<dbReference type="Gene3D" id="3.30.1540.20">
    <property type="entry name" value="MutL, C-terminal domain, dimerisation subdomain"/>
    <property type="match status" value="1"/>
</dbReference>
<proteinExistence type="predicted"/>
<accession>T1C640</accession>
<dbReference type="SMART" id="SM00853">
    <property type="entry name" value="MutL_C"/>
    <property type="match status" value="1"/>
</dbReference>
<organism evidence="2">
    <name type="scientific">mine drainage metagenome</name>
    <dbReference type="NCBI Taxonomy" id="410659"/>
    <lineage>
        <taxon>unclassified sequences</taxon>
        <taxon>metagenomes</taxon>
        <taxon>ecological metagenomes</taxon>
    </lineage>
</organism>
<dbReference type="InterPro" id="IPR042121">
    <property type="entry name" value="MutL_C_regsub"/>
</dbReference>
<dbReference type="Pfam" id="PF08676">
    <property type="entry name" value="MutL_C"/>
    <property type="match status" value="1"/>
</dbReference>
<sequence length="94" mass="10618">MVTINETLALVDQHTAHERVRYDALKKMFSEGEIRTQPFLFPMIVRLSSMAISRLDSRLDELKAIGFSVEPIGPESLRVDSIPAILEGEDPQHL</sequence>
<dbReference type="EMBL" id="AUZX01002162">
    <property type="protein sequence ID" value="EQD77492.1"/>
    <property type="molecule type" value="Genomic_DNA"/>
</dbReference>
<dbReference type="AlphaFoldDB" id="T1C640"/>
<reference evidence="2" key="1">
    <citation type="submission" date="2013-08" db="EMBL/GenBank/DDBJ databases">
        <authorList>
            <person name="Mendez C."/>
            <person name="Richter M."/>
            <person name="Ferrer M."/>
            <person name="Sanchez J."/>
        </authorList>
    </citation>
    <scope>NUCLEOTIDE SEQUENCE</scope>
</reference>
<dbReference type="GO" id="GO:0006298">
    <property type="term" value="P:mismatch repair"/>
    <property type="evidence" value="ECO:0007669"/>
    <property type="project" value="InterPro"/>
</dbReference>
<dbReference type="InterPro" id="IPR014790">
    <property type="entry name" value="MutL_C"/>
</dbReference>
<reference evidence="2" key="2">
    <citation type="journal article" date="2014" name="ISME J.">
        <title>Microbial stratification in low pH oxic and suboxic macroscopic growths along an acid mine drainage.</title>
        <authorList>
            <person name="Mendez-Garcia C."/>
            <person name="Mesa V."/>
            <person name="Sprenger R.R."/>
            <person name="Richter M."/>
            <person name="Diez M.S."/>
            <person name="Solano J."/>
            <person name="Bargiela R."/>
            <person name="Golyshina O.V."/>
            <person name="Manteca A."/>
            <person name="Ramos J.L."/>
            <person name="Gallego J.R."/>
            <person name="Llorente I."/>
            <person name="Martins Dos Santos V.A."/>
            <person name="Jensen O.N."/>
            <person name="Pelaez A.I."/>
            <person name="Sanchez J."/>
            <person name="Ferrer M."/>
        </authorList>
    </citation>
    <scope>NUCLEOTIDE SEQUENCE</scope>
</reference>
<dbReference type="GO" id="GO:0005524">
    <property type="term" value="F:ATP binding"/>
    <property type="evidence" value="ECO:0007669"/>
    <property type="project" value="InterPro"/>
</dbReference>
<comment type="caution">
    <text evidence="2">The sequence shown here is derived from an EMBL/GenBank/DDBJ whole genome shotgun (WGS) entry which is preliminary data.</text>
</comment>
<dbReference type="SUPFAM" id="SSF118116">
    <property type="entry name" value="DNA mismatch repair protein MutL"/>
    <property type="match status" value="1"/>
</dbReference>
<dbReference type="InterPro" id="IPR037198">
    <property type="entry name" value="MutL_C_sf"/>
</dbReference>
<protein>
    <submittedName>
        <fullName evidence="2">Protein containing MutL</fullName>
    </submittedName>
</protein>
<evidence type="ECO:0000259" key="1">
    <source>
        <dbReference type="SMART" id="SM00853"/>
    </source>
</evidence>
<dbReference type="Gene3D" id="3.30.1370.100">
    <property type="entry name" value="MutL, C-terminal domain, regulatory subdomain"/>
    <property type="match status" value="1"/>
</dbReference>
<feature type="non-terminal residue" evidence="2">
    <location>
        <position position="94"/>
    </location>
</feature>
<dbReference type="InterPro" id="IPR042120">
    <property type="entry name" value="MutL_C_dimsub"/>
</dbReference>